<proteinExistence type="predicted"/>
<protein>
    <submittedName>
        <fullName evidence="1">Thermopsin</fullName>
    </submittedName>
</protein>
<dbReference type="EMBL" id="AUZY01011691">
    <property type="protein sequence ID" value="EQD33651.1"/>
    <property type="molecule type" value="Genomic_DNA"/>
</dbReference>
<sequence length="202" mass="20991">GMPSSGQITTSSYVVSLQNGSYAYTVSTQNKNYAPSYISPFTVNGAPVSVPVTFSKVLYKVTFTEVGLPAGSNWSVTLNGTTSSSTSSSISFMEPNGTYSFTLSTTNPAYGPLSTSSFTVSGAVKSVSVTFVALKFTVTFTETGISAGTTWYLNLSDGKSLSSTNSTITVSLVNGTYNYTASSSGYAHKSGSITLNDNSVTV</sequence>
<comment type="caution">
    <text evidence="1">The sequence shown here is derived from an EMBL/GenBank/DDBJ whole genome shotgun (WGS) entry which is preliminary data.</text>
</comment>
<name>T0YE58_9ZZZZ</name>
<dbReference type="SUPFAM" id="SSF49299">
    <property type="entry name" value="PKD domain"/>
    <property type="match status" value="1"/>
</dbReference>
<feature type="non-terminal residue" evidence="1">
    <location>
        <position position="1"/>
    </location>
</feature>
<evidence type="ECO:0000313" key="1">
    <source>
        <dbReference type="EMBL" id="EQD33651.1"/>
    </source>
</evidence>
<dbReference type="AlphaFoldDB" id="T0YE58"/>
<reference evidence="1" key="1">
    <citation type="submission" date="2013-08" db="EMBL/GenBank/DDBJ databases">
        <authorList>
            <person name="Mendez C."/>
            <person name="Richter M."/>
            <person name="Ferrer M."/>
            <person name="Sanchez J."/>
        </authorList>
    </citation>
    <scope>NUCLEOTIDE SEQUENCE</scope>
</reference>
<accession>T0YE58</accession>
<gene>
    <name evidence="1" type="ORF">B1B_17500</name>
</gene>
<dbReference type="InterPro" id="IPR035986">
    <property type="entry name" value="PKD_dom_sf"/>
</dbReference>
<organism evidence="1">
    <name type="scientific">mine drainage metagenome</name>
    <dbReference type="NCBI Taxonomy" id="410659"/>
    <lineage>
        <taxon>unclassified sequences</taxon>
        <taxon>metagenomes</taxon>
        <taxon>ecological metagenomes</taxon>
    </lineage>
</organism>
<reference evidence="1" key="2">
    <citation type="journal article" date="2014" name="ISME J.">
        <title>Microbial stratification in low pH oxic and suboxic macroscopic growths along an acid mine drainage.</title>
        <authorList>
            <person name="Mendez-Garcia C."/>
            <person name="Mesa V."/>
            <person name="Sprenger R.R."/>
            <person name="Richter M."/>
            <person name="Diez M.S."/>
            <person name="Solano J."/>
            <person name="Bargiela R."/>
            <person name="Golyshina O.V."/>
            <person name="Manteca A."/>
            <person name="Ramos J.L."/>
            <person name="Gallego J.R."/>
            <person name="Llorente I."/>
            <person name="Martins Dos Santos V.A."/>
            <person name="Jensen O.N."/>
            <person name="Pelaez A.I."/>
            <person name="Sanchez J."/>
            <person name="Ferrer M."/>
        </authorList>
    </citation>
    <scope>NUCLEOTIDE SEQUENCE</scope>
</reference>
<feature type="non-terminal residue" evidence="1">
    <location>
        <position position="202"/>
    </location>
</feature>